<proteinExistence type="predicted"/>
<sequence>MGKNKKRFGQSSDGEKSVAPALPAGALPERAPLENGQNEGRVPDGVGQAPQPVQRQENPSPEIARVGELLRASAEGLGGTISSLTAPLAELRGAMEELVRVTAPERLEVAAQAALAPIRRDLDKALGELHRELDETQRGLKVLDTFVTQEQVDQLVQAEARQAASRHEADLQARLEELQAAFEDADDRYGRIKKLIDAFSPGGLPVLHQENASLRESLSRGAKDLGEARVKVGELEGKVVGLERELLRFKLTQDVITLDELEIRRKALSECEADLRSRETLDAENQRLAKERDELSAELSHWRDLDRAEQQQQIDLKELERLREESKSAAAAYEKSETARRRAEKEGVDARRQLASLEARLVEVQEFERGAQHREQRLNELEAERGTLIQNRELARKERDQLRREMSMQVSRLDSLQRELTECQARESLLEAKWRAGAAESRKQELEDLRRQFESWAESEAQSRAARAHEELRRERLRSEELEGTLGVAKQRIQNLQTRNQVLEAERQIEQEVVAKQRRQLDDDQESLARRTREQESRIAHQEQETRARLALQTSEEKARQEQLQAERVQLESKLSLLSGQVGSRKEELDSLLERIGALQGKAIPRAERLQQLIQPVFPSERLAPVSEDLLEEAWLKRVEEGLRDSGFRFHTRLLRAFHTSLKVAQSSPLTVLAGISGTGKSELPRLYADIGGLSFLPVAVQPGWDRPSDLFGFFNYTDGRLKAEPLARLLYQVNTKEDPLRQGLTLILLDEMNLARVEYYFSELLSKLEARRGAVDDEGRTRASITIDVGAGEDSQYLYLDERVLFVGTMNEDESTHTLSDKVLDRSCVLSFPSPRNMRFERQPAVSREQKRLSFETWRKWCVEREMGDISSKLNEINSVMEELGRPFGHRLFRAIHAYVSRYPASTPESLADAWSDQWAMKVLPRLKGLECGARRIADGLDRLTGLVPEDLKAAFEQSRREDYFAWRGAAELYRIPE</sequence>
<dbReference type="PANTHER" id="PTHR45615">
    <property type="entry name" value="MYOSIN HEAVY CHAIN, NON-MUSCLE"/>
    <property type="match status" value="1"/>
</dbReference>
<reference evidence="3 4" key="1">
    <citation type="journal article" date="2024" name="Arch. Microbiol.">
        <title>Corallococcus caeni sp. nov., a novel myxobacterium isolated from activated sludge.</title>
        <authorList>
            <person name="Tomita S."/>
            <person name="Nakai R."/>
            <person name="Kuroda K."/>
            <person name="Kurashita H."/>
            <person name="Hatamoto M."/>
            <person name="Yamaguchi T."/>
            <person name="Narihiro T."/>
        </authorList>
    </citation>
    <scope>NUCLEOTIDE SEQUENCE [LARGE SCALE GENOMIC DNA]</scope>
    <source>
        <strain evidence="3 4">NO1</strain>
    </source>
</reference>
<protein>
    <recommendedName>
        <fullName evidence="5">ATPase dynein-related AAA domain-containing protein</fullName>
    </recommendedName>
</protein>
<evidence type="ECO:0000256" key="2">
    <source>
        <dbReference type="SAM" id="MobiDB-lite"/>
    </source>
</evidence>
<dbReference type="InterPro" id="IPR027417">
    <property type="entry name" value="P-loop_NTPase"/>
</dbReference>
<keyword evidence="1" id="KW-0175">Coiled coil</keyword>
<feature type="region of interest" description="Disordered" evidence="2">
    <location>
        <begin position="520"/>
        <end position="546"/>
    </location>
</feature>
<dbReference type="RefSeq" id="WP_338277363.1">
    <property type="nucleotide sequence ID" value="NZ_BTTX01000003.1"/>
</dbReference>
<evidence type="ECO:0008006" key="5">
    <source>
        <dbReference type="Google" id="ProtNLM"/>
    </source>
</evidence>
<keyword evidence="4" id="KW-1185">Reference proteome</keyword>
<dbReference type="PANTHER" id="PTHR45615:SF80">
    <property type="entry name" value="GRIP DOMAIN-CONTAINING PROTEIN"/>
    <property type="match status" value="1"/>
</dbReference>
<accession>A0ABQ6QR99</accession>
<dbReference type="SUPFAM" id="SSF52540">
    <property type="entry name" value="P-loop containing nucleoside triphosphate hydrolases"/>
    <property type="match status" value="1"/>
</dbReference>
<feature type="region of interest" description="Disordered" evidence="2">
    <location>
        <begin position="1"/>
        <end position="62"/>
    </location>
</feature>
<feature type="coiled-coil region" evidence="1">
    <location>
        <begin position="552"/>
        <end position="581"/>
    </location>
</feature>
<gene>
    <name evidence="3" type="ORF">ASNO1_27780</name>
</gene>
<comment type="caution">
    <text evidence="3">The sequence shown here is derived from an EMBL/GenBank/DDBJ whole genome shotgun (WGS) entry which is preliminary data.</text>
</comment>
<evidence type="ECO:0000313" key="4">
    <source>
        <dbReference type="Proteomes" id="UP001342631"/>
    </source>
</evidence>
<dbReference type="EMBL" id="BTTX01000003">
    <property type="protein sequence ID" value="GMU06525.1"/>
    <property type="molecule type" value="Genomic_DNA"/>
</dbReference>
<name>A0ABQ6QR99_9BACT</name>
<feature type="coiled-coil region" evidence="1">
    <location>
        <begin position="161"/>
        <end position="195"/>
    </location>
</feature>
<evidence type="ECO:0000313" key="3">
    <source>
        <dbReference type="EMBL" id="GMU06525.1"/>
    </source>
</evidence>
<organism evidence="3 4">
    <name type="scientific">Corallococcus caeni</name>
    <dbReference type="NCBI Taxonomy" id="3082388"/>
    <lineage>
        <taxon>Bacteria</taxon>
        <taxon>Pseudomonadati</taxon>
        <taxon>Myxococcota</taxon>
        <taxon>Myxococcia</taxon>
        <taxon>Myxococcales</taxon>
        <taxon>Cystobacterineae</taxon>
        <taxon>Myxococcaceae</taxon>
        <taxon>Corallococcus</taxon>
    </lineage>
</organism>
<feature type="coiled-coil region" evidence="1">
    <location>
        <begin position="278"/>
        <end position="520"/>
    </location>
</feature>
<dbReference type="Gene3D" id="3.40.50.300">
    <property type="entry name" value="P-loop containing nucleotide triphosphate hydrolases"/>
    <property type="match status" value="1"/>
</dbReference>
<evidence type="ECO:0000256" key="1">
    <source>
        <dbReference type="SAM" id="Coils"/>
    </source>
</evidence>
<dbReference type="Proteomes" id="UP001342631">
    <property type="component" value="Unassembled WGS sequence"/>
</dbReference>